<dbReference type="PANTHER" id="PTHR44846">
    <property type="entry name" value="MANNOSYL-D-GLYCERATE TRANSPORT/METABOLISM SYSTEM REPRESSOR MNGR-RELATED"/>
    <property type="match status" value="1"/>
</dbReference>
<evidence type="ECO:0000313" key="5">
    <source>
        <dbReference type="EMBL" id="SJZ54920.1"/>
    </source>
</evidence>
<sequence length="237" mass="28509">MIEKRIMYIEVYEDLKKIIKDEALKENEKLMTEEELCKSYKVSRITIRRALKELEEEGLIFKIRGKGTFVSPKIIEQNRTELSGFYDEVKKIGKNPHSKIISFNKIICDEYLSKKMNKNENEKIYEIIWIRYIDDDPVIYEKIYLPEKRFLGLEKFISENINLYDILRKKFFFKPTKGKENFLSCPLNKEERRRLNGKNNSLGMKIEKILLEKDDVVEYTLSIVRGDRFRYKTEYNL</sequence>
<dbReference type="InterPro" id="IPR028978">
    <property type="entry name" value="Chorismate_lyase_/UTRA_dom_sf"/>
</dbReference>
<dbReference type="Pfam" id="PF07702">
    <property type="entry name" value="UTRA"/>
    <property type="match status" value="1"/>
</dbReference>
<reference evidence="5 6" key="1">
    <citation type="submission" date="2017-02" db="EMBL/GenBank/DDBJ databases">
        <authorList>
            <person name="Peterson S.W."/>
        </authorList>
    </citation>
    <scope>NUCLEOTIDE SEQUENCE [LARGE SCALE GENOMIC DNA]</scope>
    <source>
        <strain evidence="5 6">ATCC 700028</strain>
    </source>
</reference>
<dbReference type="OrthoDB" id="149756at2"/>
<dbReference type="Gene3D" id="3.40.1410.10">
    <property type="entry name" value="Chorismate lyase-like"/>
    <property type="match status" value="1"/>
</dbReference>
<keyword evidence="1" id="KW-0805">Transcription regulation</keyword>
<dbReference type="STRING" id="180163.SAMN02745174_00885"/>
<dbReference type="InterPro" id="IPR036388">
    <property type="entry name" value="WH-like_DNA-bd_sf"/>
</dbReference>
<name>A0A1T4LJL2_9FUSO</name>
<feature type="domain" description="HTH gntR-type" evidence="4">
    <location>
        <begin position="5"/>
        <end position="73"/>
    </location>
</feature>
<protein>
    <submittedName>
        <fullName evidence="5">GntR family transcriptional regulator</fullName>
    </submittedName>
</protein>
<dbReference type="PRINTS" id="PR00035">
    <property type="entry name" value="HTHGNTR"/>
</dbReference>
<evidence type="ECO:0000259" key="4">
    <source>
        <dbReference type="PROSITE" id="PS50949"/>
    </source>
</evidence>
<dbReference type="EMBL" id="FUWX01000006">
    <property type="protein sequence ID" value="SJZ54920.1"/>
    <property type="molecule type" value="Genomic_DNA"/>
</dbReference>
<dbReference type="GO" id="GO:0003700">
    <property type="term" value="F:DNA-binding transcription factor activity"/>
    <property type="evidence" value="ECO:0007669"/>
    <property type="project" value="InterPro"/>
</dbReference>
<evidence type="ECO:0000256" key="1">
    <source>
        <dbReference type="ARBA" id="ARBA00023015"/>
    </source>
</evidence>
<dbReference type="SMART" id="SM00866">
    <property type="entry name" value="UTRA"/>
    <property type="match status" value="1"/>
</dbReference>
<dbReference type="Pfam" id="PF00392">
    <property type="entry name" value="GntR"/>
    <property type="match status" value="1"/>
</dbReference>
<dbReference type="InterPro" id="IPR036390">
    <property type="entry name" value="WH_DNA-bd_sf"/>
</dbReference>
<dbReference type="GO" id="GO:0045892">
    <property type="term" value="P:negative regulation of DNA-templated transcription"/>
    <property type="evidence" value="ECO:0007669"/>
    <property type="project" value="TreeGrafter"/>
</dbReference>
<dbReference type="GO" id="GO:0003677">
    <property type="term" value="F:DNA binding"/>
    <property type="evidence" value="ECO:0007669"/>
    <property type="project" value="UniProtKB-KW"/>
</dbReference>
<evidence type="ECO:0000256" key="2">
    <source>
        <dbReference type="ARBA" id="ARBA00023125"/>
    </source>
</evidence>
<dbReference type="SUPFAM" id="SSF46785">
    <property type="entry name" value="Winged helix' DNA-binding domain"/>
    <property type="match status" value="1"/>
</dbReference>
<dbReference type="PANTHER" id="PTHR44846:SF1">
    <property type="entry name" value="MANNOSYL-D-GLYCERATE TRANSPORT_METABOLISM SYSTEM REPRESSOR MNGR-RELATED"/>
    <property type="match status" value="1"/>
</dbReference>
<dbReference type="CDD" id="cd07377">
    <property type="entry name" value="WHTH_GntR"/>
    <property type="match status" value="1"/>
</dbReference>
<accession>A0A1T4LJL2</accession>
<keyword evidence="6" id="KW-1185">Reference proteome</keyword>
<dbReference type="PROSITE" id="PS50949">
    <property type="entry name" value="HTH_GNTR"/>
    <property type="match status" value="1"/>
</dbReference>
<keyword evidence="2" id="KW-0238">DNA-binding</keyword>
<dbReference type="RefSeq" id="WP_078693414.1">
    <property type="nucleotide sequence ID" value="NZ_FUWX01000006.1"/>
</dbReference>
<dbReference type="InterPro" id="IPR050679">
    <property type="entry name" value="Bact_HTH_transcr_reg"/>
</dbReference>
<dbReference type="SMART" id="SM00345">
    <property type="entry name" value="HTH_GNTR"/>
    <property type="match status" value="1"/>
</dbReference>
<dbReference type="InterPro" id="IPR000524">
    <property type="entry name" value="Tscrpt_reg_HTH_GntR"/>
</dbReference>
<keyword evidence="3" id="KW-0804">Transcription</keyword>
<dbReference type="AlphaFoldDB" id="A0A1T4LJL2"/>
<organism evidence="5 6">
    <name type="scientific">Cetobacterium ceti</name>
    <dbReference type="NCBI Taxonomy" id="180163"/>
    <lineage>
        <taxon>Bacteria</taxon>
        <taxon>Fusobacteriati</taxon>
        <taxon>Fusobacteriota</taxon>
        <taxon>Fusobacteriia</taxon>
        <taxon>Fusobacteriales</taxon>
        <taxon>Fusobacteriaceae</taxon>
        <taxon>Cetobacterium</taxon>
    </lineage>
</organism>
<dbReference type="Proteomes" id="UP000191153">
    <property type="component" value="Unassembled WGS sequence"/>
</dbReference>
<dbReference type="Gene3D" id="1.10.10.10">
    <property type="entry name" value="Winged helix-like DNA-binding domain superfamily/Winged helix DNA-binding domain"/>
    <property type="match status" value="1"/>
</dbReference>
<dbReference type="SUPFAM" id="SSF64288">
    <property type="entry name" value="Chorismate lyase-like"/>
    <property type="match status" value="1"/>
</dbReference>
<evidence type="ECO:0000313" key="6">
    <source>
        <dbReference type="Proteomes" id="UP000191153"/>
    </source>
</evidence>
<proteinExistence type="predicted"/>
<dbReference type="InterPro" id="IPR011663">
    <property type="entry name" value="UTRA"/>
</dbReference>
<gene>
    <name evidence="5" type="ORF">SAMN02745174_00885</name>
</gene>
<evidence type="ECO:0000256" key="3">
    <source>
        <dbReference type="ARBA" id="ARBA00023163"/>
    </source>
</evidence>